<dbReference type="GO" id="GO:0071973">
    <property type="term" value="P:bacterial-type flagellum-dependent cell motility"/>
    <property type="evidence" value="ECO:0007669"/>
    <property type="project" value="InterPro"/>
</dbReference>
<dbReference type="PATRIC" id="fig|861299.3.peg.221"/>
<proteinExistence type="inferred from homology"/>
<dbReference type="RefSeq" id="WP_104022102.1">
    <property type="nucleotide sequence ID" value="NZ_CP007128.1"/>
</dbReference>
<dbReference type="PANTHER" id="PTHR30381:SF0">
    <property type="entry name" value="FLAGELLAR P-RING PROTEIN"/>
    <property type="match status" value="1"/>
</dbReference>
<dbReference type="EMBL" id="CP007128">
    <property type="protein sequence ID" value="AHG87754.1"/>
    <property type="molecule type" value="Genomic_DNA"/>
</dbReference>
<dbReference type="InParanoid" id="W0R9I8"/>
<dbReference type="eggNOG" id="COG1706">
    <property type="taxonomic scope" value="Bacteria"/>
</dbReference>
<protein>
    <recommendedName>
        <fullName evidence="5">Flagellar P-ring protein</fullName>
    </recommendedName>
    <alternativeName>
        <fullName evidence="5">Basal body P-ring protein</fullName>
    </alternativeName>
</protein>
<comment type="similarity">
    <text evidence="5">Belongs to the FlgI family.</text>
</comment>
<dbReference type="PRINTS" id="PR01010">
    <property type="entry name" value="FLGPRINGFLGI"/>
</dbReference>
<dbReference type="HOGENOM" id="CLU_045235_0_0_0"/>
<accession>W0R9I8</accession>
<dbReference type="STRING" id="861299.J421_0217"/>
<gene>
    <name evidence="5" type="primary">flgI</name>
    <name evidence="6" type="ORF">J421_0217</name>
</gene>
<evidence type="ECO:0000256" key="2">
    <source>
        <dbReference type="ARBA" id="ARBA00004117"/>
    </source>
</evidence>
<dbReference type="GO" id="GO:0009428">
    <property type="term" value="C:bacterial-type flagellum basal body, distal rod, P ring"/>
    <property type="evidence" value="ECO:0007669"/>
    <property type="project" value="InterPro"/>
</dbReference>
<evidence type="ECO:0000256" key="3">
    <source>
        <dbReference type="ARBA" id="ARBA00022729"/>
    </source>
</evidence>
<dbReference type="Proteomes" id="UP000019151">
    <property type="component" value="Chromosome"/>
</dbReference>
<comment type="subcellular location">
    <subcellularLocation>
        <location evidence="2 5">Bacterial flagellum basal body</location>
    </subcellularLocation>
</comment>
<keyword evidence="4 5" id="KW-0975">Bacterial flagellum</keyword>
<dbReference type="HAMAP" id="MF_00416">
    <property type="entry name" value="FlgI"/>
    <property type="match status" value="1"/>
</dbReference>
<sequence length="477" mass="49476">MRRYPFSLLRAALRNAVVAPPKQTATDYAALGRLLAEYDARALETRRAADARRRRLALAMGTVVVDEPTPSADAEHPPRLEHLRLTPFQAFAAVAVPAKRGLERAVALVVAELADSVRDTVRRPTRSAVGAVLLALGALAPAALRAQDVRIKDLTIAEGAAPIRLVGYGLAVGLDGTGDRANGVRGSGMTVQSVVNLLRRFDVEVPAELLRTRNVAAVLVTAEVSPYLRSGGRFDVHVASMGDARSLRGGVLWMTPLVAEAGGKPYALAQGALMVSESADPRDRYAAPTVETTVRLPNGGQLEVDLPRPSFAGASRLLLKEPDVGTASKIAAAINGALGAKTATVEDPGAVALALPDTGDRALMLSKVRDLAVRPDRIARLVIDGRDGTVVAGGDMTVGEAVVSHGAVTLTIGAQTGPAPAPGDTSVAPGDVRVTPGTTVQKVAAALHAVQTPAPEIAAIFLALREVGALAAEVVVR</sequence>
<comment type="function">
    <text evidence="1 5">Assembles around the rod to form the L-ring and probably protects the motor/basal body from shearing forces during rotation.</text>
</comment>
<dbReference type="GO" id="GO:0005198">
    <property type="term" value="F:structural molecule activity"/>
    <property type="evidence" value="ECO:0007669"/>
    <property type="project" value="InterPro"/>
</dbReference>
<keyword evidence="7" id="KW-1185">Reference proteome</keyword>
<comment type="subunit">
    <text evidence="5">The basal body constitutes a major portion of the flagellar organelle and consists of four rings (L,P,S, and M) mounted on a central rod.</text>
</comment>
<keyword evidence="6" id="KW-0969">Cilium</keyword>
<evidence type="ECO:0000256" key="1">
    <source>
        <dbReference type="ARBA" id="ARBA00002591"/>
    </source>
</evidence>
<evidence type="ECO:0000313" key="6">
    <source>
        <dbReference type="EMBL" id="AHG87754.1"/>
    </source>
</evidence>
<keyword evidence="3" id="KW-0732">Signal</keyword>
<dbReference type="KEGG" id="gba:J421_0217"/>
<evidence type="ECO:0000256" key="5">
    <source>
        <dbReference type="HAMAP-Rule" id="MF_00416"/>
    </source>
</evidence>
<name>W0R9I8_9BACT</name>
<evidence type="ECO:0000256" key="4">
    <source>
        <dbReference type="ARBA" id="ARBA00023143"/>
    </source>
</evidence>
<dbReference type="PANTHER" id="PTHR30381">
    <property type="entry name" value="FLAGELLAR P-RING PERIPLASMIC PROTEIN FLGI"/>
    <property type="match status" value="1"/>
</dbReference>
<dbReference type="Pfam" id="PF02119">
    <property type="entry name" value="FlgI"/>
    <property type="match status" value="1"/>
</dbReference>
<keyword evidence="6" id="KW-0966">Cell projection</keyword>
<dbReference type="GO" id="GO:0030288">
    <property type="term" value="C:outer membrane-bounded periplasmic space"/>
    <property type="evidence" value="ECO:0007669"/>
    <property type="project" value="InterPro"/>
</dbReference>
<evidence type="ECO:0000313" key="7">
    <source>
        <dbReference type="Proteomes" id="UP000019151"/>
    </source>
</evidence>
<dbReference type="InterPro" id="IPR001782">
    <property type="entry name" value="Flag_FlgI"/>
</dbReference>
<organism evidence="6 7">
    <name type="scientific">Gemmatirosa kalamazoonensis</name>
    <dbReference type="NCBI Taxonomy" id="861299"/>
    <lineage>
        <taxon>Bacteria</taxon>
        <taxon>Pseudomonadati</taxon>
        <taxon>Gemmatimonadota</taxon>
        <taxon>Gemmatimonadia</taxon>
        <taxon>Gemmatimonadales</taxon>
        <taxon>Gemmatimonadaceae</taxon>
        <taxon>Gemmatirosa</taxon>
    </lineage>
</organism>
<dbReference type="AlphaFoldDB" id="W0R9I8"/>
<reference evidence="6 7" key="1">
    <citation type="journal article" date="2014" name="Genome Announc.">
        <title>Genome Sequence and Methylome of Soil Bacterium Gemmatirosa kalamazoonensis KBS708T, a Member of the Rarely Cultivated Gemmatimonadetes Phylum.</title>
        <authorList>
            <person name="Debruyn J.M."/>
            <person name="Radosevich M."/>
            <person name="Wommack K.E."/>
            <person name="Polson S.W."/>
            <person name="Hauser L.J."/>
            <person name="Fawaz M.N."/>
            <person name="Korlach J."/>
            <person name="Tsai Y.C."/>
        </authorList>
    </citation>
    <scope>NUCLEOTIDE SEQUENCE [LARGE SCALE GENOMIC DNA]</scope>
    <source>
        <strain evidence="6 7">KBS708</strain>
    </source>
</reference>
<keyword evidence="6" id="KW-0282">Flagellum</keyword>